<dbReference type="EC" id="2.7.1.180" evidence="2"/>
<keyword evidence="6" id="KW-0479">Metal-binding</keyword>
<dbReference type="InterPro" id="IPR024932">
    <property type="entry name" value="ApbE"/>
</dbReference>
<dbReference type="PANTHER" id="PTHR30040">
    <property type="entry name" value="THIAMINE BIOSYNTHESIS LIPOPROTEIN APBE"/>
    <property type="match status" value="1"/>
</dbReference>
<evidence type="ECO:0000313" key="11">
    <source>
        <dbReference type="EMBL" id="TVZ06618.1"/>
    </source>
</evidence>
<accession>A0A6P2C5S5</accession>
<keyword evidence="4" id="KW-0285">Flavoprotein</keyword>
<keyword evidence="8" id="KW-0460">Magnesium</keyword>
<protein>
    <recommendedName>
        <fullName evidence="3">FAD:protein FMN transferase</fullName>
        <ecNumber evidence="2">2.7.1.180</ecNumber>
    </recommendedName>
    <alternativeName>
        <fullName evidence="9">Flavin transferase</fullName>
    </alternativeName>
</protein>
<dbReference type="Proteomes" id="UP000460272">
    <property type="component" value="Unassembled WGS sequence"/>
</dbReference>
<dbReference type="GO" id="GO:0016740">
    <property type="term" value="F:transferase activity"/>
    <property type="evidence" value="ECO:0007669"/>
    <property type="project" value="UniProtKB-KW"/>
</dbReference>
<gene>
    <name evidence="11" type="ORF">EAS64_04335</name>
</gene>
<evidence type="ECO:0000256" key="10">
    <source>
        <dbReference type="ARBA" id="ARBA00048540"/>
    </source>
</evidence>
<dbReference type="InterPro" id="IPR003374">
    <property type="entry name" value="ApbE-like_sf"/>
</dbReference>
<proteinExistence type="predicted"/>
<dbReference type="PANTHER" id="PTHR30040:SF2">
    <property type="entry name" value="FAD:PROTEIN FMN TRANSFERASE"/>
    <property type="match status" value="1"/>
</dbReference>
<dbReference type="GO" id="GO:0046872">
    <property type="term" value="F:metal ion binding"/>
    <property type="evidence" value="ECO:0007669"/>
    <property type="project" value="UniProtKB-KW"/>
</dbReference>
<evidence type="ECO:0000256" key="7">
    <source>
        <dbReference type="ARBA" id="ARBA00022827"/>
    </source>
</evidence>
<evidence type="ECO:0000256" key="1">
    <source>
        <dbReference type="ARBA" id="ARBA00001946"/>
    </source>
</evidence>
<evidence type="ECO:0000256" key="5">
    <source>
        <dbReference type="ARBA" id="ARBA00022679"/>
    </source>
</evidence>
<evidence type="ECO:0000256" key="3">
    <source>
        <dbReference type="ARBA" id="ARBA00016337"/>
    </source>
</evidence>
<dbReference type="Pfam" id="PF02424">
    <property type="entry name" value="ApbE"/>
    <property type="match status" value="1"/>
</dbReference>
<dbReference type="OrthoDB" id="9778595at2"/>
<dbReference type="EMBL" id="RPFW01000001">
    <property type="protein sequence ID" value="TVZ06618.1"/>
    <property type="molecule type" value="Genomic_DNA"/>
</dbReference>
<comment type="caution">
    <text evidence="11">The sequence shown here is derived from an EMBL/GenBank/DDBJ whole genome shotgun (WGS) entry which is preliminary data.</text>
</comment>
<evidence type="ECO:0000256" key="2">
    <source>
        <dbReference type="ARBA" id="ARBA00011955"/>
    </source>
</evidence>
<evidence type="ECO:0000256" key="4">
    <source>
        <dbReference type="ARBA" id="ARBA00022630"/>
    </source>
</evidence>
<dbReference type="SUPFAM" id="SSF143631">
    <property type="entry name" value="ApbE-like"/>
    <property type="match status" value="1"/>
</dbReference>
<organism evidence="11 12">
    <name type="scientific">Trebonia kvetii</name>
    <dbReference type="NCBI Taxonomy" id="2480626"/>
    <lineage>
        <taxon>Bacteria</taxon>
        <taxon>Bacillati</taxon>
        <taxon>Actinomycetota</taxon>
        <taxon>Actinomycetes</taxon>
        <taxon>Streptosporangiales</taxon>
        <taxon>Treboniaceae</taxon>
        <taxon>Trebonia</taxon>
    </lineage>
</organism>
<evidence type="ECO:0000256" key="9">
    <source>
        <dbReference type="ARBA" id="ARBA00031306"/>
    </source>
</evidence>
<dbReference type="RefSeq" id="WP_145851371.1">
    <property type="nucleotide sequence ID" value="NZ_RPFW01000001.1"/>
</dbReference>
<name>A0A6P2C5S5_9ACTN</name>
<keyword evidence="12" id="KW-1185">Reference proteome</keyword>
<keyword evidence="7" id="KW-0274">FAD</keyword>
<comment type="cofactor">
    <cofactor evidence="1">
        <name>Mg(2+)</name>
        <dbReference type="ChEBI" id="CHEBI:18420"/>
    </cofactor>
</comment>
<keyword evidence="5 11" id="KW-0808">Transferase</keyword>
<evidence type="ECO:0000256" key="8">
    <source>
        <dbReference type="ARBA" id="ARBA00022842"/>
    </source>
</evidence>
<dbReference type="AlphaFoldDB" id="A0A6P2C5S5"/>
<reference evidence="11 12" key="1">
    <citation type="submission" date="2018-11" db="EMBL/GenBank/DDBJ databases">
        <title>Trebonia kvetii gen.nov., sp.nov., a novel acidophilic actinobacterium, and proposal of the new actinobacterial family Treboniaceae fam. nov.</title>
        <authorList>
            <person name="Rapoport D."/>
            <person name="Sagova-Mareckova M."/>
            <person name="Sedlacek I."/>
            <person name="Provaznik J."/>
            <person name="Kralova S."/>
            <person name="Pavlinic D."/>
            <person name="Benes V."/>
            <person name="Kopecky J."/>
        </authorList>
    </citation>
    <scope>NUCLEOTIDE SEQUENCE [LARGE SCALE GENOMIC DNA]</scope>
    <source>
        <strain evidence="11 12">15Tr583</strain>
    </source>
</reference>
<comment type="catalytic activity">
    <reaction evidence="10">
        <text>L-threonyl-[protein] + FAD = FMN-L-threonyl-[protein] + AMP + H(+)</text>
        <dbReference type="Rhea" id="RHEA:36847"/>
        <dbReference type="Rhea" id="RHEA-COMP:11060"/>
        <dbReference type="Rhea" id="RHEA-COMP:11061"/>
        <dbReference type="ChEBI" id="CHEBI:15378"/>
        <dbReference type="ChEBI" id="CHEBI:30013"/>
        <dbReference type="ChEBI" id="CHEBI:57692"/>
        <dbReference type="ChEBI" id="CHEBI:74257"/>
        <dbReference type="ChEBI" id="CHEBI:456215"/>
        <dbReference type="EC" id="2.7.1.180"/>
    </reaction>
</comment>
<sequence>MTPVPQWTPVDVGTVAVAVAERDALGIDARVAVWPAEGLANALSAVDAELGQLDCQASRFRGDSEISRIQRSRDRAHRVSRGLAEALRVALAAARWTHGMVDPTVGGALSALGYDRDFASVDADSWAGAGLPAKGPVPGWQRVALDGTLLRLPAGVCLDLGATAKGLGADRAASAARRACGRGGVLVSLGGDIAVAGQPPAGGWPVAVADSSLADGAPSGPMIRLRAGAVATSSVTCRQWRRDGHLLHHIVDPRTGYPATGPWRTVSVVAPSCAVANAAATAAIVAGHEAQAWLAATRLPARLIGHEGTVRLLGGWPDAGGARLPEALTGHAALPELIDG</sequence>
<evidence type="ECO:0000313" key="12">
    <source>
        <dbReference type="Proteomes" id="UP000460272"/>
    </source>
</evidence>
<evidence type="ECO:0000256" key="6">
    <source>
        <dbReference type="ARBA" id="ARBA00022723"/>
    </source>
</evidence>
<dbReference type="Gene3D" id="3.10.520.10">
    <property type="entry name" value="ApbE-like domains"/>
    <property type="match status" value="1"/>
</dbReference>